<dbReference type="RefSeq" id="WP_175487496.1">
    <property type="nucleotide sequence ID" value="NZ_FNDK01000016.1"/>
</dbReference>
<reference evidence="3 4" key="1">
    <citation type="submission" date="2016-10" db="EMBL/GenBank/DDBJ databases">
        <authorList>
            <person name="de Groot N.N."/>
        </authorList>
    </citation>
    <scope>NUCLEOTIDE SEQUENCE [LARGE SCALE GENOMIC DNA]</scope>
    <source>
        <strain evidence="3 4">DSM 21632</strain>
    </source>
</reference>
<protein>
    <recommendedName>
        <fullName evidence="2">DUF418 domain-containing protein</fullName>
    </recommendedName>
</protein>
<feature type="transmembrane region" description="Helical" evidence="1">
    <location>
        <begin position="147"/>
        <end position="168"/>
    </location>
</feature>
<feature type="transmembrane region" description="Helical" evidence="1">
    <location>
        <begin position="108"/>
        <end position="141"/>
    </location>
</feature>
<feature type="transmembrane region" description="Helical" evidence="1">
    <location>
        <begin position="286"/>
        <end position="312"/>
    </location>
</feature>
<feature type="transmembrane region" description="Helical" evidence="1">
    <location>
        <begin position="215"/>
        <end position="236"/>
    </location>
</feature>
<dbReference type="Proteomes" id="UP000199163">
    <property type="component" value="Unassembled WGS sequence"/>
</dbReference>
<dbReference type="AlphaFoldDB" id="A0A1G8GLT4"/>
<keyword evidence="1" id="KW-0472">Membrane</keyword>
<name>A0A1G8GLT4_9BACI</name>
<sequence length="402" mass="45299">MNSFGTPTNQRILVLDVLRGIALFGILLANMASFKTPLFQQQSLPSEWTSLPDGPLNQWAAFGLEFFVVGNFYPLFSLLFGIGFYLFYERSRAKGRDARRLYKRRLTFLLIIGGLHLFFIWSGDILHTYAITGFLLLFFINKKTSTILAWSISLIIISMVVLGALVTWSSLLISTLTAGDMMETAEQSVHTAVSIYSSGTYIDILSFRLENEVPAVLSNLFINIPNILGLFLLGVYMAKKGLFHHTTHYKHVWKRILIMSGLSGGTLSLFYASLQSGILTMPSWLSYGLASGLNISAGPLWMLFYVAFIVLISHNTFVIRMLQPFAAAGRMSLTNYLLQSIIATFVFYGYGLGLFASVSVFSGVLIGAGMFLLQIGYSWIWLKYQQQGPFEKWWRRWTYPVQ</sequence>
<dbReference type="InterPro" id="IPR052529">
    <property type="entry name" value="Bact_Transport_Assoc"/>
</dbReference>
<feature type="transmembrane region" description="Helical" evidence="1">
    <location>
        <begin position="12"/>
        <end position="34"/>
    </location>
</feature>
<organism evidence="3 4">
    <name type="scientific">Alteribacillus persepolensis</name>
    <dbReference type="NCBI Taxonomy" id="568899"/>
    <lineage>
        <taxon>Bacteria</taxon>
        <taxon>Bacillati</taxon>
        <taxon>Bacillota</taxon>
        <taxon>Bacilli</taxon>
        <taxon>Bacillales</taxon>
        <taxon>Bacillaceae</taxon>
        <taxon>Alteribacillus</taxon>
    </lineage>
</organism>
<keyword evidence="1" id="KW-0812">Transmembrane</keyword>
<evidence type="ECO:0000313" key="3">
    <source>
        <dbReference type="EMBL" id="SDH95368.1"/>
    </source>
</evidence>
<keyword evidence="4" id="KW-1185">Reference proteome</keyword>
<dbReference type="PANTHER" id="PTHR30590">
    <property type="entry name" value="INNER MEMBRANE PROTEIN"/>
    <property type="match status" value="1"/>
</dbReference>
<evidence type="ECO:0000256" key="1">
    <source>
        <dbReference type="SAM" id="Phobius"/>
    </source>
</evidence>
<evidence type="ECO:0000259" key="2">
    <source>
        <dbReference type="Pfam" id="PF04235"/>
    </source>
</evidence>
<feature type="domain" description="DUF418" evidence="2">
    <location>
        <begin position="237"/>
        <end position="399"/>
    </location>
</feature>
<dbReference type="Pfam" id="PF04235">
    <property type="entry name" value="DUF418"/>
    <property type="match status" value="1"/>
</dbReference>
<evidence type="ECO:0000313" key="4">
    <source>
        <dbReference type="Proteomes" id="UP000199163"/>
    </source>
</evidence>
<feature type="transmembrane region" description="Helical" evidence="1">
    <location>
        <begin position="358"/>
        <end position="382"/>
    </location>
</feature>
<dbReference type="PANTHER" id="PTHR30590:SF2">
    <property type="entry name" value="INNER MEMBRANE PROTEIN"/>
    <property type="match status" value="1"/>
</dbReference>
<feature type="transmembrane region" description="Helical" evidence="1">
    <location>
        <begin position="333"/>
        <end position="352"/>
    </location>
</feature>
<proteinExistence type="predicted"/>
<gene>
    <name evidence="3" type="ORF">SAMN05192534_11639</name>
</gene>
<accession>A0A1G8GLT4</accession>
<keyword evidence="1" id="KW-1133">Transmembrane helix</keyword>
<dbReference type="InterPro" id="IPR007349">
    <property type="entry name" value="DUF418"/>
</dbReference>
<dbReference type="EMBL" id="FNDK01000016">
    <property type="protein sequence ID" value="SDH95368.1"/>
    <property type="molecule type" value="Genomic_DNA"/>
</dbReference>
<feature type="transmembrane region" description="Helical" evidence="1">
    <location>
        <begin position="256"/>
        <end position="274"/>
    </location>
</feature>
<feature type="transmembrane region" description="Helical" evidence="1">
    <location>
        <begin position="59"/>
        <end position="87"/>
    </location>
</feature>